<name>A0A0G1HQX8_9BACT</name>
<protein>
    <submittedName>
        <fullName evidence="2">Uncharacterized protein</fullName>
    </submittedName>
</protein>
<dbReference type="EMBL" id="LCIE01000012">
    <property type="protein sequence ID" value="KKT49078.1"/>
    <property type="molecule type" value="Genomic_DNA"/>
</dbReference>
<evidence type="ECO:0000313" key="3">
    <source>
        <dbReference type="Proteomes" id="UP000034172"/>
    </source>
</evidence>
<keyword evidence="1" id="KW-0812">Transmembrane</keyword>
<keyword evidence="1" id="KW-0472">Membrane</keyword>
<evidence type="ECO:0000313" key="2">
    <source>
        <dbReference type="EMBL" id="KKT49078.1"/>
    </source>
</evidence>
<organism evidence="2 3">
    <name type="scientific">Candidatus Collierbacteria bacterium GW2011_GWC2_44_18</name>
    <dbReference type="NCBI Taxonomy" id="1618392"/>
    <lineage>
        <taxon>Bacteria</taxon>
        <taxon>Candidatus Collieribacteriota</taxon>
    </lineage>
</organism>
<feature type="transmembrane region" description="Helical" evidence="1">
    <location>
        <begin position="7"/>
        <end position="29"/>
    </location>
</feature>
<proteinExistence type="predicted"/>
<dbReference type="AlphaFoldDB" id="A0A0G1HQX8"/>
<dbReference type="Proteomes" id="UP000034172">
    <property type="component" value="Unassembled WGS sequence"/>
</dbReference>
<sequence length="68" mass="7565">MNKSRSGFILFIQIIFSIGIVAFLARLALISTGSWLWLAIIFASLSGFLILEHLGNRVATQLSTRKNK</sequence>
<dbReference type="STRING" id="1618392.UW41_C0012G0016"/>
<reference evidence="2 3" key="1">
    <citation type="journal article" date="2015" name="Nature">
        <title>rRNA introns, odd ribosomes, and small enigmatic genomes across a large radiation of phyla.</title>
        <authorList>
            <person name="Brown C.T."/>
            <person name="Hug L.A."/>
            <person name="Thomas B.C."/>
            <person name="Sharon I."/>
            <person name="Castelle C.J."/>
            <person name="Singh A."/>
            <person name="Wilkins M.J."/>
            <person name="Williams K.H."/>
            <person name="Banfield J.F."/>
        </authorList>
    </citation>
    <scope>NUCLEOTIDE SEQUENCE [LARGE SCALE GENOMIC DNA]</scope>
</reference>
<feature type="transmembrane region" description="Helical" evidence="1">
    <location>
        <begin position="35"/>
        <end position="55"/>
    </location>
</feature>
<accession>A0A0G1HQX8</accession>
<keyword evidence="1" id="KW-1133">Transmembrane helix</keyword>
<gene>
    <name evidence="2" type="ORF">UW41_C0012G0016</name>
</gene>
<evidence type="ECO:0000256" key="1">
    <source>
        <dbReference type="SAM" id="Phobius"/>
    </source>
</evidence>
<comment type="caution">
    <text evidence="2">The sequence shown here is derived from an EMBL/GenBank/DDBJ whole genome shotgun (WGS) entry which is preliminary data.</text>
</comment>